<keyword evidence="2" id="KW-0732">Signal</keyword>
<feature type="domain" description="Gliding motility protein SprA N-terminal" evidence="3">
    <location>
        <begin position="1097"/>
        <end position="1607"/>
    </location>
</feature>
<dbReference type="Pfam" id="PF14349">
    <property type="entry name" value="SprA_N"/>
    <property type="match status" value="2"/>
</dbReference>
<feature type="compositionally biased region" description="Basic and acidic residues" evidence="1">
    <location>
        <begin position="1898"/>
        <end position="1912"/>
    </location>
</feature>
<comment type="caution">
    <text evidence="4">The sequence shown here is derived from an EMBL/GenBank/DDBJ whole genome shotgun (WGS) entry which is preliminary data.</text>
</comment>
<evidence type="ECO:0000313" key="4">
    <source>
        <dbReference type="EMBL" id="GAA4319635.1"/>
    </source>
</evidence>
<name>A0ABP8G8R9_9BACT</name>
<evidence type="ECO:0000256" key="1">
    <source>
        <dbReference type="SAM" id="MobiDB-lite"/>
    </source>
</evidence>
<feature type="region of interest" description="Disordered" evidence="1">
    <location>
        <begin position="1887"/>
        <end position="1917"/>
    </location>
</feature>
<dbReference type="EMBL" id="BAABGY010000001">
    <property type="protein sequence ID" value="GAA4319635.1"/>
    <property type="molecule type" value="Genomic_DNA"/>
</dbReference>
<protein>
    <submittedName>
        <fullName evidence="4">Cell surface protein SprA</fullName>
    </submittedName>
</protein>
<proteinExistence type="predicted"/>
<keyword evidence="5" id="KW-1185">Reference proteome</keyword>
<dbReference type="InterPro" id="IPR025684">
    <property type="entry name" value="SprA_N_dom"/>
</dbReference>
<evidence type="ECO:0000313" key="5">
    <source>
        <dbReference type="Proteomes" id="UP001501725"/>
    </source>
</evidence>
<dbReference type="InterPro" id="IPR026377">
    <property type="entry name" value="Cell_surface_SprA"/>
</dbReference>
<dbReference type="NCBIfam" id="TIGR04189">
    <property type="entry name" value="surface_SprA"/>
    <property type="match status" value="1"/>
</dbReference>
<evidence type="ECO:0000259" key="3">
    <source>
        <dbReference type="Pfam" id="PF14349"/>
    </source>
</evidence>
<feature type="region of interest" description="Disordered" evidence="1">
    <location>
        <begin position="32"/>
        <end position="66"/>
    </location>
</feature>
<gene>
    <name evidence="4" type="primary">sprA</name>
    <name evidence="4" type="ORF">GCM10023184_04480</name>
</gene>
<dbReference type="Proteomes" id="UP001501725">
    <property type="component" value="Unassembled WGS sequence"/>
</dbReference>
<organism evidence="4 5">
    <name type="scientific">Flaviaesturariibacter amylovorans</name>
    <dbReference type="NCBI Taxonomy" id="1084520"/>
    <lineage>
        <taxon>Bacteria</taxon>
        <taxon>Pseudomonadati</taxon>
        <taxon>Bacteroidota</taxon>
        <taxon>Chitinophagia</taxon>
        <taxon>Chitinophagales</taxon>
        <taxon>Chitinophagaceae</taxon>
        <taxon>Flaviaestuariibacter</taxon>
    </lineage>
</organism>
<evidence type="ECO:0000256" key="2">
    <source>
        <dbReference type="SAM" id="SignalP"/>
    </source>
</evidence>
<feature type="domain" description="Gliding motility protein SprA N-terminal" evidence="3">
    <location>
        <begin position="160"/>
        <end position="357"/>
    </location>
</feature>
<sequence>MYRPFTLIKRCLPAALILFILSGMANARPEWGGNRLPGPAVDTTPRPDSLPYPIYDRRTDGYSSRSRNPFDLKDTGYIKRRVEYDPVTKQYYVVEKIGNRYYRTPTTLSSKEFLDLQARQDENEYFRRRANTLFALNNRRARPNFGFDRNWMNRITGNGKVSINPSGYVDIAAGYQGQKINNPTLPERARRNGGFDFNMNAQLQVDAQIGDKIKLPINYNTLANFDFENQLKLDYQGKPDEILKLLQAGNVNFASKGTLIPGAQSLFGIKAQLQFGKLYVSTVLANQRSQRQSANLQGTAATAPFSIRADEYEENRHFLLGQYFRLNYNDALSTLPIVRSKVQVNRVEVWVTNRTGATTNTRDIVALADLGETTPFGSIDSRPSNDVTLNNLYLRLASDDAARSSTTATSTLTGTYNLAPVQDFEKTFARKLQPSDFTFQTQLGYISLNQPLMPDEVLGVAYEYTYNGKRYQVGEFSQDVPPDSTGTSQKVLFLKLLKATSQRPNLPIWRLMMKNVYTVGYGSLQREDFKLDVVFEEPSLGEKRVLPLADTVHQVPGTPVNPVRPEYVAVPLIQLTNLDRLNNNNDPQPNGVFDYVENVTVVSAQSRIIFPRLEPFGRDLEYVFANERARQKYLYYPLYDTIKAIAQNFSNLNRYKLVGKSKQANNVDYQLGFNIPRGSVTATAGGRVLQEGVDYEINYDLGTLHVTNPAIIQGGIPVQIQFENNATFGLQQRNYMALRLDYLASKHLTVGATMVRLGERPFFTKQLYGEDPIRNTMYGVDFDYRRDMPRLSRLLDKLPFYSTKAMSGITAYGEFAYLDPGHSPQIGKGNEGQIYIDDFEGTRSSIDLRFPLSSWTLASTPQNSPDAGGNVLFPEATTSSLAYNFRRAKLAWYNIEPVLQERRNSNNPLQNNLPELSKPETRQVFQNEIFPKRTLDIGQGILTTFDLAYYPHEKGPYNYATVGIDQNNRITQAARAWGGIMRSIDQTDFETGNIEFIEFWMQDPFISGRNPNGGELYFNLGNISEDVLKDGQRQYENGLPTPSQPAVPTSETIWGRVPRNPQQVTNAFSNDPADRPFQDVGFDGLQDTAEQRKFAPYVQQAQTIVTEPAARQQLLADPSNDNFRHYRDAAFTANNGILERYKNINNPQGNSPVAGSADEFTTAFTLYPDQEELNRDNTLNETESYFQYRIELKPSTMVQGQNYITDVRTVNVRLANNSQRQEKWYLFRIPIREYQANVNNLPDFKSIRFIRMFMTGFQDTMVTRFGKLELVRNQWRKFSYEIDSSGQFFQLPASDPTQTSVLAVNLEENDQRQPVPYVTPPGIERQQQISNNNTQLLQNEQALSVRFNGLKKGQARGVFKNMNMDLRQYGKLQLFLHAESALSSTDFKPGDVQAVVRIGSDFVSNYYEIRIPLDPTQWNTRDSNRIWPVANRLELELNDLALLKSARNRSGTSSSAYYRQQRADGKIYAIIGNPNLGEVRGFLLGVRNENKEVASGEVWFNELRLSRLDESGAWAALGRVDLRLADLGTLSLAGSIKTRGFGTLEQRVNERSREDFYQYDIAANLDLGKLLPKKAGLQIPVYLGLSKTNSTPEYDPYDLDIKLNDKLRDTPKEKQDSVRNDAVEQRTIKTITFTNVKKNKTNGKPVQPWDISNIDLNYSYTHDAHTSPILEEDITTRTRAAVGYTYAPQPKYIEPLKKLIKSRSPWLAFIRDFNFNYKPTVGLRADVFRQFGAVRSRNVGGEGYKLPETFDKRFTFDRFYTLRWDLTRSLLLDFNAVNNAIVDEPYGRLDKPGRDTVKRNFWRGGRTTHYSQTGTLTYTLPTSKFPILDWTTVRASYTAKYEWIGASLLAKSLGNKLLNGQTRNVTGELNFDQLYSKWKLLRALDQNAAPAPPQAPRNPRDTSAKGKPRRDPNAPVQLGTLPRIFLGLATSLKRVGIQYTVDMGTLLPGYLDSTRVLGMNLRSNAPGWRYILGYQPDTADINALGRAGLLTRDALFNELIQQRYSEKLSITAQFQPVRDLIIDVNLDKTFEKQYSELYKDTSEFQTDGLRRFNPYAVGSFSISYISYQTLFTKFDPNQVSETFRTFEAYRSQLSQRLGRENPYASGNPNQGGYVEGYGRYAQDVVIPAFLAAYTGKNPDKVALIKHNNPNLKSNPFRGLLPKPNWNIAYNGLTRLKPFEKIFTNFTIRHGYQSTLSMNSFNTSLLFSDPLRIGYPQFRDPISGNLIPYFLVPNVTIDERFTPLLEADMTFTNQLSARVEYKKSRTLSLSLADYQLAENRSTEYTIGLNYRRRGIPFLKFKGKKLEGDATFRFDFSLRDDATANSKLDQNTAYPAAGQKVVRISPTIDYVLNNRINIKLYFENNQVIPKLATTAPMSTTRGGIQVRISLAP</sequence>
<reference evidence="5" key="1">
    <citation type="journal article" date="2019" name="Int. J. Syst. Evol. Microbiol.">
        <title>The Global Catalogue of Microorganisms (GCM) 10K type strain sequencing project: providing services to taxonomists for standard genome sequencing and annotation.</title>
        <authorList>
            <consortium name="The Broad Institute Genomics Platform"/>
            <consortium name="The Broad Institute Genome Sequencing Center for Infectious Disease"/>
            <person name="Wu L."/>
            <person name="Ma J."/>
        </authorList>
    </citation>
    <scope>NUCLEOTIDE SEQUENCE [LARGE SCALE GENOMIC DNA]</scope>
    <source>
        <strain evidence="5">JCM 17919</strain>
    </source>
</reference>
<feature type="signal peptide" evidence="2">
    <location>
        <begin position="1"/>
        <end position="27"/>
    </location>
</feature>
<accession>A0ABP8G8R9</accession>
<feature type="chain" id="PRO_5046420373" evidence="2">
    <location>
        <begin position="28"/>
        <end position="2390"/>
    </location>
</feature>